<dbReference type="RefSeq" id="WP_017748206.1">
    <property type="nucleotide sequence ID" value="NZ_KQ976354.1"/>
</dbReference>
<reference evidence="1 2" key="1">
    <citation type="journal article" date="2013" name="Genome Biol. Evol.">
        <title>Genomes of Stigonematalean cyanobacteria (subsection V) and the evolution of oxygenic photosynthesis from prokaryotes to plastids.</title>
        <authorList>
            <person name="Dagan T."/>
            <person name="Roettger M."/>
            <person name="Stucken K."/>
            <person name="Landan G."/>
            <person name="Koch R."/>
            <person name="Major P."/>
            <person name="Gould S.B."/>
            <person name="Goremykin V.V."/>
            <person name="Rippka R."/>
            <person name="Tandeau de Marsac N."/>
            <person name="Gugger M."/>
            <person name="Lockhart P.J."/>
            <person name="Allen J.F."/>
            <person name="Brune I."/>
            <person name="Maus I."/>
            <person name="Puhler A."/>
            <person name="Martin W.F."/>
        </authorList>
    </citation>
    <scope>NUCLEOTIDE SEQUENCE [LARGE SCALE GENOMIC DNA]</scope>
    <source>
        <strain evidence="1 2">PCC 7110</strain>
    </source>
</reference>
<accession>A0A139WVL3</accession>
<sequence>MATDESHLVPEFWQIPKRPWLNINLPVRIDIEPGSANFVFVAPPLGGLRGMFALSSHLRLSSRSLISEAMEIVYTLFL</sequence>
<gene>
    <name evidence="1" type="ORF">WA1_43040</name>
</gene>
<protein>
    <submittedName>
        <fullName evidence="1">Uncharacterized protein</fullName>
    </submittedName>
</protein>
<proteinExistence type="predicted"/>
<keyword evidence="2" id="KW-1185">Reference proteome</keyword>
<dbReference type="Proteomes" id="UP000076925">
    <property type="component" value="Unassembled WGS sequence"/>
</dbReference>
<name>A0A139WVL3_9CYAN</name>
<comment type="caution">
    <text evidence="1">The sequence shown here is derived from an EMBL/GenBank/DDBJ whole genome shotgun (WGS) entry which is preliminary data.</text>
</comment>
<dbReference type="AlphaFoldDB" id="A0A139WVL3"/>
<evidence type="ECO:0000313" key="2">
    <source>
        <dbReference type="Proteomes" id="UP000076925"/>
    </source>
</evidence>
<organism evidence="1 2">
    <name type="scientific">Scytonema hofmannii PCC 7110</name>
    <dbReference type="NCBI Taxonomy" id="128403"/>
    <lineage>
        <taxon>Bacteria</taxon>
        <taxon>Bacillati</taxon>
        <taxon>Cyanobacteriota</taxon>
        <taxon>Cyanophyceae</taxon>
        <taxon>Nostocales</taxon>
        <taxon>Scytonemataceae</taxon>
        <taxon>Scytonema</taxon>
    </lineage>
</organism>
<evidence type="ECO:0000313" key="1">
    <source>
        <dbReference type="EMBL" id="KYC36476.1"/>
    </source>
</evidence>
<dbReference type="EMBL" id="ANNX02000047">
    <property type="protein sequence ID" value="KYC36476.1"/>
    <property type="molecule type" value="Genomic_DNA"/>
</dbReference>